<dbReference type="EMBL" id="JAPTMU010000001">
    <property type="protein sequence ID" value="KAJ4949119.1"/>
    <property type="molecule type" value="Genomic_DNA"/>
</dbReference>
<keyword evidence="2" id="KW-0472">Membrane</keyword>
<keyword evidence="2" id="KW-0812">Transmembrane</keyword>
<feature type="transmembrane region" description="Helical" evidence="2">
    <location>
        <begin position="90"/>
        <end position="108"/>
    </location>
</feature>
<evidence type="ECO:0000256" key="2">
    <source>
        <dbReference type="SAM" id="Phobius"/>
    </source>
</evidence>
<evidence type="ECO:0000313" key="5">
    <source>
        <dbReference type="Proteomes" id="UP001219934"/>
    </source>
</evidence>
<accession>A0AAD6BRF6</accession>
<protein>
    <recommendedName>
        <fullName evidence="3">PiggyBac transposable element-derived protein domain-containing protein</fullName>
    </recommendedName>
</protein>
<dbReference type="InterPro" id="IPR039352">
    <property type="entry name" value="BEAN1"/>
</dbReference>
<dbReference type="Pfam" id="PF13843">
    <property type="entry name" value="DDE_Tnp_1_7"/>
    <property type="match status" value="1"/>
</dbReference>
<gene>
    <name evidence="4" type="ORF">JOQ06_020637</name>
</gene>
<feature type="region of interest" description="Disordered" evidence="1">
    <location>
        <begin position="298"/>
        <end position="342"/>
    </location>
</feature>
<keyword evidence="5" id="KW-1185">Reference proteome</keyword>
<evidence type="ECO:0000313" key="4">
    <source>
        <dbReference type="EMBL" id="KAJ4949119.1"/>
    </source>
</evidence>
<dbReference type="Proteomes" id="UP001219934">
    <property type="component" value="Unassembled WGS sequence"/>
</dbReference>
<organism evidence="4 5">
    <name type="scientific">Pogonophryne albipinna</name>
    <dbReference type="NCBI Taxonomy" id="1090488"/>
    <lineage>
        <taxon>Eukaryota</taxon>
        <taxon>Metazoa</taxon>
        <taxon>Chordata</taxon>
        <taxon>Craniata</taxon>
        <taxon>Vertebrata</taxon>
        <taxon>Euteleostomi</taxon>
        <taxon>Actinopterygii</taxon>
        <taxon>Neopterygii</taxon>
        <taxon>Teleostei</taxon>
        <taxon>Neoteleostei</taxon>
        <taxon>Acanthomorphata</taxon>
        <taxon>Eupercaria</taxon>
        <taxon>Perciformes</taxon>
        <taxon>Notothenioidei</taxon>
        <taxon>Pogonophryne</taxon>
    </lineage>
</organism>
<dbReference type="AlphaFoldDB" id="A0AAD6BRF6"/>
<sequence length="404" mass="45150">MKPNKLREKYSSKFGFCGNMTMVSYVPKKGKAVVLLSTMHDDTAVDDQSVKRKPEVIQYYNHTKSGVDTTDQMVCTYTCKRRTRRWPMVLWHNVLDVATLNAFTSYTAQHPGYMGGVTNARRLFIKELGKELVMPHMRRRMEGTSHLQTHITEAMERCGLKKMSSNQSHGEFPDCRSERESGREASLLVSPLVLAGIVIGLVLFLSCVTIIVGSLRKDSRLRNPHLRASYGLDGFSYGGSVGELRSTCLEDFPPGLDFDSYRETLSQVNSFYPDSPPRQLTEELLACGDGEYDECVGPGSSQMFLPTDDPPPYSLLDPCQRGEEQDPSPQDPSPNYGETSASASWFSPSHFPLDHQHIASISFPMEAAPPYEAVLSNQPLPLMPCDLYKHQSEVAADQILSDFN</sequence>
<feature type="domain" description="PiggyBac transposable element-derived protein" evidence="3">
    <location>
        <begin position="7"/>
        <end position="103"/>
    </location>
</feature>
<feature type="transmembrane region" description="Helical" evidence="2">
    <location>
        <begin position="192"/>
        <end position="215"/>
    </location>
</feature>
<name>A0AAD6BRF6_9TELE</name>
<dbReference type="PANTHER" id="PTHR36464:SF1">
    <property type="entry name" value="PROTEIN BEAN1"/>
    <property type="match status" value="1"/>
</dbReference>
<dbReference type="InterPro" id="IPR029526">
    <property type="entry name" value="PGBD"/>
</dbReference>
<reference evidence="4" key="1">
    <citation type="submission" date="2022-11" db="EMBL/GenBank/DDBJ databases">
        <title>Chromosome-level genome of Pogonophryne albipinna.</title>
        <authorList>
            <person name="Jo E."/>
        </authorList>
    </citation>
    <scope>NUCLEOTIDE SEQUENCE</scope>
    <source>
        <strain evidence="4">SGF0006</strain>
        <tissue evidence="4">Muscle</tissue>
    </source>
</reference>
<comment type="caution">
    <text evidence="4">The sequence shown here is derived from an EMBL/GenBank/DDBJ whole genome shotgun (WGS) entry which is preliminary data.</text>
</comment>
<dbReference type="PANTHER" id="PTHR36464">
    <property type="entry name" value="PROTEIN BEAN1"/>
    <property type="match status" value="1"/>
</dbReference>
<proteinExistence type="predicted"/>
<keyword evidence="2" id="KW-1133">Transmembrane helix</keyword>
<evidence type="ECO:0000259" key="3">
    <source>
        <dbReference type="Pfam" id="PF13843"/>
    </source>
</evidence>
<evidence type="ECO:0000256" key="1">
    <source>
        <dbReference type="SAM" id="MobiDB-lite"/>
    </source>
</evidence>